<dbReference type="AlphaFoldDB" id="X0V026"/>
<reference evidence="1" key="1">
    <citation type="journal article" date="2014" name="Front. Microbiol.">
        <title>High frequency of phylogenetically diverse reductive dehalogenase-homologous genes in deep subseafloor sedimentary metagenomes.</title>
        <authorList>
            <person name="Kawai M."/>
            <person name="Futagami T."/>
            <person name="Toyoda A."/>
            <person name="Takaki Y."/>
            <person name="Nishi S."/>
            <person name="Hori S."/>
            <person name="Arai W."/>
            <person name="Tsubouchi T."/>
            <person name="Morono Y."/>
            <person name="Uchiyama I."/>
            <person name="Ito T."/>
            <person name="Fujiyama A."/>
            <person name="Inagaki F."/>
            <person name="Takami H."/>
        </authorList>
    </citation>
    <scope>NUCLEOTIDE SEQUENCE</scope>
    <source>
        <strain evidence="1">Expedition CK06-06</strain>
    </source>
</reference>
<evidence type="ECO:0008006" key="2">
    <source>
        <dbReference type="Google" id="ProtNLM"/>
    </source>
</evidence>
<evidence type="ECO:0000313" key="1">
    <source>
        <dbReference type="EMBL" id="GAF93980.1"/>
    </source>
</evidence>
<organism evidence="1">
    <name type="scientific">marine sediment metagenome</name>
    <dbReference type="NCBI Taxonomy" id="412755"/>
    <lineage>
        <taxon>unclassified sequences</taxon>
        <taxon>metagenomes</taxon>
        <taxon>ecological metagenomes</taxon>
    </lineage>
</organism>
<name>X0V026_9ZZZZ</name>
<accession>X0V026</accession>
<gene>
    <name evidence="1" type="ORF">S01H1_26019</name>
</gene>
<comment type="caution">
    <text evidence="1">The sequence shown here is derived from an EMBL/GenBank/DDBJ whole genome shotgun (WGS) entry which is preliminary data.</text>
</comment>
<protein>
    <recommendedName>
        <fullName evidence="2">Phage protein</fullName>
    </recommendedName>
</protein>
<proteinExistence type="predicted"/>
<dbReference type="EMBL" id="BARS01015753">
    <property type="protein sequence ID" value="GAF93980.1"/>
    <property type="molecule type" value="Genomic_DNA"/>
</dbReference>
<sequence length="57" mass="6624">MDTNDKDFEQMLMALKAYIDQLNITLTANIPKELNKTKQQCEEIVDLAGELDAYFRK</sequence>